<sequence>MKAKEIREMSSEELRAKVRSLKEELFNLRFQAATQNLDNPARIRAVRKDIARILTILRERELKAQT</sequence>
<dbReference type="KEGG" id="cmic:caldi_33180"/>
<dbReference type="SUPFAM" id="SSF46561">
    <property type="entry name" value="Ribosomal protein L29 (L29p)"/>
    <property type="match status" value="1"/>
</dbReference>
<dbReference type="CDD" id="cd00427">
    <property type="entry name" value="Ribosomal_L29_HIP"/>
    <property type="match status" value="1"/>
</dbReference>
<evidence type="ECO:0000256" key="2">
    <source>
        <dbReference type="ARBA" id="ARBA00022980"/>
    </source>
</evidence>
<keyword evidence="3 5" id="KW-0687">Ribonucleoprotein</keyword>
<keyword evidence="2 5" id="KW-0689">Ribosomal protein</keyword>
<dbReference type="InterPro" id="IPR050063">
    <property type="entry name" value="Ribosomal_protein_uL29"/>
</dbReference>
<accession>A0AA35CP72</accession>
<evidence type="ECO:0000256" key="3">
    <source>
        <dbReference type="ARBA" id="ARBA00023274"/>
    </source>
</evidence>
<dbReference type="HAMAP" id="MF_00374">
    <property type="entry name" value="Ribosomal_uL29"/>
    <property type="match status" value="1"/>
</dbReference>
<dbReference type="PANTHER" id="PTHR10916:SF0">
    <property type="entry name" value="LARGE RIBOSOMAL SUBUNIT PROTEIN UL29C"/>
    <property type="match status" value="1"/>
</dbReference>
<organism evidence="6 7">
    <name type="scientific">Caldinitratiruptor microaerophilus</name>
    <dbReference type="NCBI Taxonomy" id="671077"/>
    <lineage>
        <taxon>Bacteria</taxon>
        <taxon>Bacillati</taxon>
        <taxon>Bacillota</taxon>
        <taxon>Clostridia</taxon>
        <taxon>Eubacteriales</taxon>
        <taxon>Symbiobacteriaceae</taxon>
        <taxon>Caldinitratiruptor</taxon>
    </lineage>
</organism>
<dbReference type="PANTHER" id="PTHR10916">
    <property type="entry name" value="60S RIBOSOMAL PROTEIN L35/50S RIBOSOMAL PROTEIN L29"/>
    <property type="match status" value="1"/>
</dbReference>
<dbReference type="GO" id="GO:0022625">
    <property type="term" value="C:cytosolic large ribosomal subunit"/>
    <property type="evidence" value="ECO:0007669"/>
    <property type="project" value="TreeGrafter"/>
</dbReference>
<evidence type="ECO:0000256" key="5">
    <source>
        <dbReference type="HAMAP-Rule" id="MF_00374"/>
    </source>
</evidence>
<dbReference type="Pfam" id="PF00831">
    <property type="entry name" value="Ribosomal_L29"/>
    <property type="match status" value="1"/>
</dbReference>
<dbReference type="EMBL" id="AP025628">
    <property type="protein sequence ID" value="BDG62228.1"/>
    <property type="molecule type" value="Genomic_DNA"/>
</dbReference>
<keyword evidence="7" id="KW-1185">Reference proteome</keyword>
<comment type="similarity">
    <text evidence="1 5">Belongs to the universal ribosomal protein uL29 family.</text>
</comment>
<dbReference type="NCBIfam" id="TIGR00012">
    <property type="entry name" value="L29"/>
    <property type="match status" value="1"/>
</dbReference>
<evidence type="ECO:0000313" key="6">
    <source>
        <dbReference type="EMBL" id="BDG62228.1"/>
    </source>
</evidence>
<dbReference type="InterPro" id="IPR018254">
    <property type="entry name" value="Ribosomal_uL29_CS"/>
</dbReference>
<dbReference type="PROSITE" id="PS00579">
    <property type="entry name" value="RIBOSOMAL_L29"/>
    <property type="match status" value="1"/>
</dbReference>
<dbReference type="GO" id="GO:0006412">
    <property type="term" value="P:translation"/>
    <property type="evidence" value="ECO:0007669"/>
    <property type="project" value="UniProtKB-UniRule"/>
</dbReference>
<evidence type="ECO:0000313" key="7">
    <source>
        <dbReference type="Proteomes" id="UP001163687"/>
    </source>
</evidence>
<proteinExistence type="inferred from homology"/>
<dbReference type="RefSeq" id="WP_264842822.1">
    <property type="nucleotide sequence ID" value="NZ_AP025628.1"/>
</dbReference>
<name>A0AA35CP72_9FIRM</name>
<dbReference type="GO" id="GO:0003735">
    <property type="term" value="F:structural constituent of ribosome"/>
    <property type="evidence" value="ECO:0007669"/>
    <property type="project" value="InterPro"/>
</dbReference>
<dbReference type="InterPro" id="IPR001854">
    <property type="entry name" value="Ribosomal_uL29"/>
</dbReference>
<dbReference type="InterPro" id="IPR036049">
    <property type="entry name" value="Ribosomal_uL29_sf"/>
</dbReference>
<dbReference type="AlphaFoldDB" id="A0AA35CP72"/>
<dbReference type="Proteomes" id="UP001163687">
    <property type="component" value="Chromosome"/>
</dbReference>
<dbReference type="FunFam" id="1.10.287.310:FF:000001">
    <property type="entry name" value="50S ribosomal protein L29"/>
    <property type="match status" value="1"/>
</dbReference>
<evidence type="ECO:0000256" key="4">
    <source>
        <dbReference type="ARBA" id="ARBA00035204"/>
    </source>
</evidence>
<protein>
    <recommendedName>
        <fullName evidence="4 5">Large ribosomal subunit protein uL29</fullName>
    </recommendedName>
</protein>
<gene>
    <name evidence="5 6" type="primary">rpmC</name>
    <name evidence="6" type="ORF">caldi_33180</name>
</gene>
<reference evidence="6" key="1">
    <citation type="submission" date="2022-03" db="EMBL/GenBank/DDBJ databases">
        <title>Complete genome sequence of Caldinitratiruptor microaerophilus.</title>
        <authorList>
            <person name="Mukaiyama R."/>
            <person name="Nishiyama T."/>
            <person name="Ueda K."/>
        </authorList>
    </citation>
    <scope>NUCLEOTIDE SEQUENCE</scope>
    <source>
        <strain evidence="6">JCM 16183</strain>
    </source>
</reference>
<dbReference type="Gene3D" id="1.10.287.310">
    <property type="match status" value="1"/>
</dbReference>
<evidence type="ECO:0000256" key="1">
    <source>
        <dbReference type="ARBA" id="ARBA00009254"/>
    </source>
</evidence>